<comment type="subcellular location">
    <subcellularLocation>
        <location evidence="2">Cytoplasm</location>
    </subcellularLocation>
</comment>
<dbReference type="InterPro" id="IPR013762">
    <property type="entry name" value="Integrase-like_cat_sf"/>
</dbReference>
<evidence type="ECO:0000256" key="7">
    <source>
        <dbReference type="ARBA" id="ARBA00022908"/>
    </source>
</evidence>
<dbReference type="GO" id="GO:0003677">
    <property type="term" value="F:DNA binding"/>
    <property type="evidence" value="ECO:0007669"/>
    <property type="project" value="UniProtKB-UniRule"/>
</dbReference>
<dbReference type="Gene3D" id="1.10.443.10">
    <property type="entry name" value="Intergrase catalytic core"/>
    <property type="match status" value="1"/>
</dbReference>
<dbReference type="InterPro" id="IPR004107">
    <property type="entry name" value="Integrase_SAM-like_N"/>
</dbReference>
<keyword evidence="10" id="KW-0131">Cell cycle</keyword>
<dbReference type="GO" id="GO:0005737">
    <property type="term" value="C:cytoplasm"/>
    <property type="evidence" value="ECO:0007669"/>
    <property type="project" value="UniProtKB-SubCell"/>
</dbReference>
<dbReference type="InterPro" id="IPR050090">
    <property type="entry name" value="Tyrosine_recombinase_XerCD"/>
</dbReference>
<evidence type="ECO:0000256" key="4">
    <source>
        <dbReference type="ARBA" id="ARBA00022490"/>
    </source>
</evidence>
<reference evidence="11" key="1">
    <citation type="submission" date="2019-11" db="EMBL/GenBank/DDBJ databases">
        <authorList>
            <person name="Feng L."/>
        </authorList>
    </citation>
    <scope>NUCLEOTIDE SEQUENCE</scope>
    <source>
        <strain evidence="11">CbolteaeLFYP116</strain>
    </source>
</reference>
<dbReference type="CDD" id="cd01182">
    <property type="entry name" value="INT_RitC_C_like"/>
    <property type="match status" value="1"/>
</dbReference>
<evidence type="ECO:0000256" key="5">
    <source>
        <dbReference type="ARBA" id="ARBA00022618"/>
    </source>
</evidence>
<dbReference type="GO" id="GO:0007059">
    <property type="term" value="P:chromosome segregation"/>
    <property type="evidence" value="ECO:0007669"/>
    <property type="project" value="UniProtKB-KW"/>
</dbReference>
<dbReference type="PANTHER" id="PTHR30349">
    <property type="entry name" value="PHAGE INTEGRASE-RELATED"/>
    <property type="match status" value="1"/>
</dbReference>
<dbReference type="SUPFAM" id="SSF56349">
    <property type="entry name" value="DNA breaking-rejoining enzymes"/>
    <property type="match status" value="1"/>
</dbReference>
<dbReference type="GO" id="GO:0051301">
    <property type="term" value="P:cell division"/>
    <property type="evidence" value="ECO:0007669"/>
    <property type="project" value="UniProtKB-KW"/>
</dbReference>
<name>A0A6N2S0A8_9FIRM</name>
<keyword evidence="4" id="KW-0963">Cytoplasm</keyword>
<dbReference type="Pfam" id="PF00589">
    <property type="entry name" value="Phage_integrase"/>
    <property type="match status" value="1"/>
</dbReference>
<dbReference type="GO" id="GO:0006310">
    <property type="term" value="P:DNA recombination"/>
    <property type="evidence" value="ECO:0007669"/>
    <property type="project" value="UniProtKB-KW"/>
</dbReference>
<evidence type="ECO:0000256" key="1">
    <source>
        <dbReference type="ARBA" id="ARBA00003283"/>
    </source>
</evidence>
<comment type="similarity">
    <text evidence="3">Belongs to the 'phage' integrase family.</text>
</comment>
<dbReference type="AlphaFoldDB" id="A0A6N2S0A8"/>
<dbReference type="PANTHER" id="PTHR30349:SF77">
    <property type="entry name" value="TYROSINE RECOMBINASE XERC"/>
    <property type="match status" value="1"/>
</dbReference>
<dbReference type="GeneID" id="23116727"/>
<dbReference type="PROSITE" id="PS51898">
    <property type="entry name" value="TYR_RECOMBINASE"/>
    <property type="match status" value="1"/>
</dbReference>
<evidence type="ECO:0000256" key="2">
    <source>
        <dbReference type="ARBA" id="ARBA00004496"/>
    </source>
</evidence>
<comment type="function">
    <text evidence="1">Site-specific tyrosine recombinase, which acts by catalyzing the cutting and rejoining of the recombining DNA molecules.</text>
</comment>
<protein>
    <submittedName>
        <fullName evidence="11">Tyrosine recombinase XerC</fullName>
    </submittedName>
</protein>
<dbReference type="InterPro" id="IPR044068">
    <property type="entry name" value="CB"/>
</dbReference>
<gene>
    <name evidence="11" type="primary">xerC_1</name>
    <name evidence="11" type="ORF">CBLFYP116_00969</name>
</gene>
<keyword evidence="8" id="KW-0238">DNA-binding</keyword>
<evidence type="ECO:0000256" key="3">
    <source>
        <dbReference type="ARBA" id="ARBA00008857"/>
    </source>
</evidence>
<dbReference type="InterPro" id="IPR011010">
    <property type="entry name" value="DNA_brk_join_enz"/>
</dbReference>
<evidence type="ECO:0000256" key="6">
    <source>
        <dbReference type="ARBA" id="ARBA00022829"/>
    </source>
</evidence>
<evidence type="ECO:0000256" key="8">
    <source>
        <dbReference type="ARBA" id="ARBA00023125"/>
    </source>
</evidence>
<keyword evidence="5" id="KW-0132">Cell division</keyword>
<sequence length="341" mass="39270">MNKPTDFARSLADYFTNYMAGQRNLSVNTIRSYRDTFCLLLTYLEEEQNCSPEKVQLSKLTDQTINEFMAWLEDKRRNSISTRNQRLAAIHAFFQYLQLDRPDMLLQCQKILSIRMKKHEKAVVNYLSEDSLKNLLARPDQATIYGRRDAALLCVLYDTGARVQELIDLSVRDVRIDGPSVIRLTGKGRKTRTVPILHQTAEILKCYMERHGLNPQRNPDQALFCNHQGNRLTRPGVTYILKKYANELQADGNISNAMVTPHVMRHTKAMHLLRADVDLHYIRDFLGHIDISTTEIYAKADAEMKRAAFEKANIGISTDKVTSWQKNDDLMSWLTSLGQDK</sequence>
<evidence type="ECO:0000313" key="11">
    <source>
        <dbReference type="EMBL" id="VYS87073.1"/>
    </source>
</evidence>
<dbReference type="PROSITE" id="PS51900">
    <property type="entry name" value="CB"/>
    <property type="match status" value="1"/>
</dbReference>
<dbReference type="Pfam" id="PF02899">
    <property type="entry name" value="Phage_int_SAM_1"/>
    <property type="match status" value="1"/>
</dbReference>
<dbReference type="GO" id="GO:0015074">
    <property type="term" value="P:DNA integration"/>
    <property type="evidence" value="ECO:0007669"/>
    <property type="project" value="UniProtKB-KW"/>
</dbReference>
<proteinExistence type="inferred from homology"/>
<evidence type="ECO:0000256" key="10">
    <source>
        <dbReference type="ARBA" id="ARBA00023306"/>
    </source>
</evidence>
<accession>A0A6N2S0A8</accession>
<organism evidence="11">
    <name type="scientific">Enterocloster bolteae</name>
    <dbReference type="NCBI Taxonomy" id="208479"/>
    <lineage>
        <taxon>Bacteria</taxon>
        <taxon>Bacillati</taxon>
        <taxon>Bacillota</taxon>
        <taxon>Clostridia</taxon>
        <taxon>Lachnospirales</taxon>
        <taxon>Lachnospiraceae</taxon>
        <taxon>Enterocloster</taxon>
    </lineage>
</organism>
<keyword evidence="9" id="KW-0233">DNA recombination</keyword>
<dbReference type="RefSeq" id="WP_002570041.1">
    <property type="nucleotide sequence ID" value="NZ_BAABZS010000001.1"/>
</dbReference>
<keyword evidence="7" id="KW-0229">DNA integration</keyword>
<dbReference type="Gene3D" id="1.10.150.130">
    <property type="match status" value="1"/>
</dbReference>
<dbReference type="EMBL" id="CACRTF010000008">
    <property type="protein sequence ID" value="VYS87073.1"/>
    <property type="molecule type" value="Genomic_DNA"/>
</dbReference>
<dbReference type="InterPro" id="IPR010998">
    <property type="entry name" value="Integrase_recombinase_N"/>
</dbReference>
<evidence type="ECO:0000256" key="9">
    <source>
        <dbReference type="ARBA" id="ARBA00023172"/>
    </source>
</evidence>
<keyword evidence="6" id="KW-0159">Chromosome partition</keyword>
<dbReference type="InterPro" id="IPR002104">
    <property type="entry name" value="Integrase_catalytic"/>
</dbReference>